<sequence>MTLQFWLMQADMTRSKFRFGIQTGPCACPTPGECRAQMTYLPFYAKHNKITRLTSTEKPAEFPLKGEENGKTARWWIPVHVSVTQSQPEPQTGRIQWTVVSLIRFPGSHGSGVAETHGQMSSALTKLKATWMSVDIVISKATYTEGNQFL</sequence>
<gene>
    <name evidence="1" type="ORF">Prudu_021314</name>
</gene>
<organism evidence="1">
    <name type="scientific">Prunus dulcis</name>
    <name type="common">Almond</name>
    <name type="synonym">Amygdalus dulcis</name>
    <dbReference type="NCBI Taxonomy" id="3755"/>
    <lineage>
        <taxon>Eukaryota</taxon>
        <taxon>Viridiplantae</taxon>
        <taxon>Streptophyta</taxon>
        <taxon>Embryophyta</taxon>
        <taxon>Tracheophyta</taxon>
        <taxon>Spermatophyta</taxon>
        <taxon>Magnoliopsida</taxon>
        <taxon>eudicotyledons</taxon>
        <taxon>Gunneridae</taxon>
        <taxon>Pentapetalae</taxon>
        <taxon>rosids</taxon>
        <taxon>fabids</taxon>
        <taxon>Rosales</taxon>
        <taxon>Rosaceae</taxon>
        <taxon>Amygdaloideae</taxon>
        <taxon>Amygdaleae</taxon>
        <taxon>Prunus</taxon>
    </lineage>
</organism>
<dbReference type="AlphaFoldDB" id="A0A4Y1RYR5"/>
<name>A0A4Y1RYR5_PRUDU</name>
<proteinExistence type="predicted"/>
<evidence type="ECO:0000313" key="1">
    <source>
        <dbReference type="EMBL" id="BBH08956.1"/>
    </source>
</evidence>
<reference evidence="1" key="1">
    <citation type="journal article" date="2019" name="Science">
        <title>Mutation of a bHLH transcription factor allowed almond domestication.</title>
        <authorList>
            <person name="Sanchez-Perez R."/>
            <person name="Pavan S."/>
            <person name="Mazzeo R."/>
            <person name="Moldovan C."/>
            <person name="Aiese Cigliano R."/>
            <person name="Del Cueto J."/>
            <person name="Ricciardi F."/>
            <person name="Lotti C."/>
            <person name="Ricciardi L."/>
            <person name="Dicenta F."/>
            <person name="Lopez-Marques R.L."/>
            <person name="Lindberg Moller B."/>
        </authorList>
    </citation>
    <scope>NUCLEOTIDE SEQUENCE</scope>
</reference>
<dbReference type="EMBL" id="AP019304">
    <property type="protein sequence ID" value="BBH08956.1"/>
    <property type="molecule type" value="Genomic_DNA"/>
</dbReference>
<accession>A0A4Y1RYR5</accession>
<protein>
    <submittedName>
        <fullName evidence="1">Uncharacterized protein</fullName>
    </submittedName>
</protein>